<keyword evidence="6" id="KW-1185">Reference proteome</keyword>
<dbReference type="GO" id="GO:0043200">
    <property type="term" value="P:response to amino acid"/>
    <property type="evidence" value="ECO:0007669"/>
    <property type="project" value="TreeGrafter"/>
</dbReference>
<dbReference type="KEGG" id="ast:Asulf_01457"/>
<dbReference type="InterPro" id="IPR019888">
    <property type="entry name" value="Tscrpt_reg_AsnC-like"/>
</dbReference>
<dbReference type="Proteomes" id="UP000013307">
    <property type="component" value="Chromosome"/>
</dbReference>
<dbReference type="SMART" id="SM00344">
    <property type="entry name" value="HTH_ASNC"/>
    <property type="match status" value="1"/>
</dbReference>
<evidence type="ECO:0000256" key="3">
    <source>
        <dbReference type="ARBA" id="ARBA00023163"/>
    </source>
</evidence>
<keyword evidence="1" id="KW-0805">Transcription regulation</keyword>
<dbReference type="eggNOG" id="arCOG01580">
    <property type="taxonomic scope" value="Archaea"/>
</dbReference>
<evidence type="ECO:0000256" key="2">
    <source>
        <dbReference type="ARBA" id="ARBA00023125"/>
    </source>
</evidence>
<dbReference type="InterPro" id="IPR036390">
    <property type="entry name" value="WH_DNA-bd_sf"/>
</dbReference>
<protein>
    <submittedName>
        <fullName evidence="5">Transcriptional regulator</fullName>
    </submittedName>
</protein>
<dbReference type="Gene3D" id="3.30.70.920">
    <property type="match status" value="1"/>
</dbReference>
<dbReference type="STRING" id="387631.Asulf_01457"/>
<name>N0BME7_9EURY</name>
<sequence length="150" mass="17399">MKLDEIDILVLRVLAEDARTTLRELAEKTGLAVSTIHSRITKLISEGVIEKFAVVIDPEKFGYITSFILLDVDTAKTRDVLEELVKKECLLEVYESLGKFNIVLKVRVKDFEALRNFINEISEIDGVMEFEWFLTTKRYKEDTWKPEVEL</sequence>
<dbReference type="PRINTS" id="PR00033">
    <property type="entry name" value="HTHASNC"/>
</dbReference>
<evidence type="ECO:0000313" key="6">
    <source>
        <dbReference type="Proteomes" id="UP000013307"/>
    </source>
</evidence>
<dbReference type="PANTHER" id="PTHR30154">
    <property type="entry name" value="LEUCINE-RESPONSIVE REGULATORY PROTEIN"/>
    <property type="match status" value="1"/>
</dbReference>
<proteinExistence type="predicted"/>
<dbReference type="InterPro" id="IPR000485">
    <property type="entry name" value="AsnC-type_HTH_dom"/>
</dbReference>
<gene>
    <name evidence="5" type="ORF">Asulf_01457</name>
</gene>
<keyword evidence="3" id="KW-0804">Transcription</keyword>
<dbReference type="Pfam" id="PF13412">
    <property type="entry name" value="HTH_24"/>
    <property type="match status" value="1"/>
</dbReference>
<dbReference type="SUPFAM" id="SSF54909">
    <property type="entry name" value="Dimeric alpha+beta barrel"/>
    <property type="match status" value="1"/>
</dbReference>
<dbReference type="InterPro" id="IPR011008">
    <property type="entry name" value="Dimeric_a/b-barrel"/>
</dbReference>
<dbReference type="HOGENOM" id="CLU_091233_5_4_2"/>
<evidence type="ECO:0000256" key="1">
    <source>
        <dbReference type="ARBA" id="ARBA00023015"/>
    </source>
</evidence>
<dbReference type="InterPro" id="IPR019887">
    <property type="entry name" value="Tscrpt_reg_AsnC/Lrp_C"/>
</dbReference>
<dbReference type="EMBL" id="CP005290">
    <property type="protein sequence ID" value="AGK61440.1"/>
    <property type="molecule type" value="Genomic_DNA"/>
</dbReference>
<dbReference type="SUPFAM" id="SSF46785">
    <property type="entry name" value="Winged helix' DNA-binding domain"/>
    <property type="match status" value="1"/>
</dbReference>
<dbReference type="Gene3D" id="1.10.10.10">
    <property type="entry name" value="Winged helix-like DNA-binding domain superfamily/Winged helix DNA-binding domain"/>
    <property type="match status" value="1"/>
</dbReference>
<evidence type="ECO:0000259" key="4">
    <source>
        <dbReference type="PROSITE" id="PS50956"/>
    </source>
</evidence>
<keyword evidence="2" id="KW-0238">DNA-binding</keyword>
<organism evidence="5 6">
    <name type="scientific">Archaeoglobus sulfaticallidus PM70-1</name>
    <dbReference type="NCBI Taxonomy" id="387631"/>
    <lineage>
        <taxon>Archaea</taxon>
        <taxon>Methanobacteriati</taxon>
        <taxon>Methanobacteriota</taxon>
        <taxon>Archaeoglobi</taxon>
        <taxon>Archaeoglobales</taxon>
        <taxon>Archaeoglobaceae</taxon>
        <taxon>Archaeoglobus</taxon>
    </lineage>
</organism>
<dbReference type="PANTHER" id="PTHR30154:SF34">
    <property type="entry name" value="TRANSCRIPTIONAL REGULATOR AZLB"/>
    <property type="match status" value="1"/>
</dbReference>
<dbReference type="PROSITE" id="PS50956">
    <property type="entry name" value="HTH_ASNC_2"/>
    <property type="match status" value="1"/>
</dbReference>
<dbReference type="GO" id="GO:0005829">
    <property type="term" value="C:cytosol"/>
    <property type="evidence" value="ECO:0007669"/>
    <property type="project" value="TreeGrafter"/>
</dbReference>
<dbReference type="GO" id="GO:0043565">
    <property type="term" value="F:sequence-specific DNA binding"/>
    <property type="evidence" value="ECO:0007669"/>
    <property type="project" value="InterPro"/>
</dbReference>
<dbReference type="Pfam" id="PF01037">
    <property type="entry name" value="AsnC_trans_reg"/>
    <property type="match status" value="1"/>
</dbReference>
<reference evidence="5 6" key="1">
    <citation type="journal article" date="2013" name="Genome Announc.">
        <title>Complete Genome Sequence of the Thermophilic and Facultatively Chemolithoautotrophic Sulfate Reducer Archaeoglobus sulfaticallidus Strain PM70-1T.</title>
        <authorList>
            <person name="Stokke R."/>
            <person name="Hocking W.P."/>
            <person name="Steinsbu B.O."/>
            <person name="Steen I.H."/>
        </authorList>
    </citation>
    <scope>NUCLEOTIDE SEQUENCE [LARGE SCALE GENOMIC DNA]</scope>
    <source>
        <strain evidence="5">PM70-1</strain>
    </source>
</reference>
<dbReference type="InterPro" id="IPR036388">
    <property type="entry name" value="WH-like_DNA-bd_sf"/>
</dbReference>
<dbReference type="AlphaFoldDB" id="N0BME7"/>
<evidence type="ECO:0000313" key="5">
    <source>
        <dbReference type="EMBL" id="AGK61440.1"/>
    </source>
</evidence>
<feature type="domain" description="HTH asnC-type" evidence="4">
    <location>
        <begin position="3"/>
        <end position="64"/>
    </location>
</feature>
<accession>N0BME7</accession>